<evidence type="ECO:0000313" key="3">
    <source>
        <dbReference type="EMBL" id="MFC6006753.1"/>
    </source>
</evidence>
<proteinExistence type="predicted"/>
<sequence>MTTESHPGGRRPIDRVLADGFADDLQGLPFEDLRERRHLAEQEEVDLSFARRLLQGRLDLLRAEQQQRELPQDGPVEGERTDAELARDLSQALADAPRADHGLGRHLTTDPSRVGEHRRAAEQAVADVQASDPSALTDEAIVRAIEHLVELEQAVSDTRHQVQAVMDLMSTEVARRYREGEARVEDVLTAE</sequence>
<evidence type="ECO:0000313" key="4">
    <source>
        <dbReference type="Proteomes" id="UP001596189"/>
    </source>
</evidence>
<dbReference type="EMBL" id="JBHSRD010000003">
    <property type="protein sequence ID" value="MFC6006753.1"/>
    <property type="molecule type" value="Genomic_DNA"/>
</dbReference>
<dbReference type="Pfam" id="PF22802">
    <property type="entry name" value="RsiG"/>
    <property type="match status" value="2"/>
</dbReference>
<dbReference type="InterPro" id="IPR055209">
    <property type="entry name" value="RsiG-like_dom"/>
</dbReference>
<name>A0ABW1JDR1_9ACTN</name>
<comment type="caution">
    <text evidence="3">The sequence shown here is derived from an EMBL/GenBank/DDBJ whole genome shotgun (WGS) entry which is preliminary data.</text>
</comment>
<organism evidence="3 4">
    <name type="scientific">Angustibacter luteus</name>
    <dbReference type="NCBI Taxonomy" id="658456"/>
    <lineage>
        <taxon>Bacteria</taxon>
        <taxon>Bacillati</taxon>
        <taxon>Actinomycetota</taxon>
        <taxon>Actinomycetes</taxon>
        <taxon>Kineosporiales</taxon>
        <taxon>Kineosporiaceae</taxon>
    </lineage>
</organism>
<reference evidence="4" key="1">
    <citation type="journal article" date="2019" name="Int. J. Syst. Evol. Microbiol.">
        <title>The Global Catalogue of Microorganisms (GCM) 10K type strain sequencing project: providing services to taxonomists for standard genome sequencing and annotation.</title>
        <authorList>
            <consortium name="The Broad Institute Genomics Platform"/>
            <consortium name="The Broad Institute Genome Sequencing Center for Infectious Disease"/>
            <person name="Wu L."/>
            <person name="Ma J."/>
        </authorList>
    </citation>
    <scope>NUCLEOTIDE SEQUENCE [LARGE SCALE GENOMIC DNA]</scope>
    <source>
        <strain evidence="4">KACC 14249</strain>
    </source>
</reference>
<dbReference type="CDD" id="cd21107">
    <property type="entry name" value="RsiG"/>
    <property type="match status" value="1"/>
</dbReference>
<feature type="domain" description="RsiG-like" evidence="2">
    <location>
        <begin position="21"/>
        <end position="72"/>
    </location>
</feature>
<dbReference type="Proteomes" id="UP001596189">
    <property type="component" value="Unassembled WGS sequence"/>
</dbReference>
<dbReference type="InterPro" id="IPR049575">
    <property type="entry name" value="RsiG-like"/>
</dbReference>
<feature type="region of interest" description="Disordered" evidence="1">
    <location>
        <begin position="95"/>
        <end position="115"/>
    </location>
</feature>
<evidence type="ECO:0000259" key="2">
    <source>
        <dbReference type="Pfam" id="PF22802"/>
    </source>
</evidence>
<protein>
    <submittedName>
        <fullName evidence="3">Aerial mycelium formation protein</fullName>
    </submittedName>
</protein>
<keyword evidence="4" id="KW-1185">Reference proteome</keyword>
<gene>
    <name evidence="3" type="ORF">ACFQDO_06370</name>
</gene>
<dbReference type="RefSeq" id="WP_345718228.1">
    <property type="nucleotide sequence ID" value="NZ_BAABFP010000008.1"/>
</dbReference>
<evidence type="ECO:0000256" key="1">
    <source>
        <dbReference type="SAM" id="MobiDB-lite"/>
    </source>
</evidence>
<accession>A0ABW1JDR1</accession>
<feature type="domain" description="RsiG-like" evidence="2">
    <location>
        <begin position="129"/>
        <end position="187"/>
    </location>
</feature>